<sequence>MDTGETGAGLPRQLDEADLDEIRSIAVEALAEMGKRAVRIAPDSLVLDDGGQFLLEDVALACSYVERSEWPAVAAHYARAMAAPSALGSAGLCEQEFLDVTRARIVGPEAFDEVAQAHGYARRLVPDRPETSPLVVLCHDLPHAVITLGDLHLKDRDHDAVWAAGLQNTAAEPVQNHDVLEQDDAQVEVLRGDSLFTAAKALDFPALLSGRSAEHGVVFAIPFQQILLLHLPRNAAETATSLNILAHLADEWHEQAAKPISPEVFYWQDGVYQQLTTHNARGEIAVHVEGRFFDALNALADARD</sequence>
<dbReference type="HOGENOM" id="CLU_079840_0_0_11"/>
<dbReference type="STRING" id="640132.Srot_2033"/>
<dbReference type="KEGG" id="srt:Srot_2033"/>
<proteinExistence type="predicted"/>
<keyword evidence="2" id="KW-1185">Reference proteome</keyword>
<dbReference type="RefSeq" id="WP_013138941.1">
    <property type="nucleotide sequence ID" value="NC_014168.1"/>
</dbReference>
<accession>D6Z959</accession>
<protein>
    <submittedName>
        <fullName evidence="1">Uncharacterized protein</fullName>
    </submittedName>
</protein>
<name>D6Z959_SEGRD</name>
<dbReference type="AlphaFoldDB" id="D6Z959"/>
<dbReference type="eggNOG" id="ENOG502ZQ4E">
    <property type="taxonomic scope" value="Bacteria"/>
</dbReference>
<evidence type="ECO:0000313" key="2">
    <source>
        <dbReference type="Proteomes" id="UP000002247"/>
    </source>
</evidence>
<gene>
    <name evidence="1" type="ordered locus">Srot_2033</name>
</gene>
<evidence type="ECO:0000313" key="1">
    <source>
        <dbReference type="EMBL" id="ADG98489.1"/>
    </source>
</evidence>
<reference evidence="1 2" key="1">
    <citation type="journal article" date="2010" name="Stand. Genomic Sci.">
        <title>Complete genome sequence of Segniliparus rotundus type strain (CDC 1076).</title>
        <authorList>
            <person name="Sikorski J."/>
            <person name="Lapidus A."/>
            <person name="Copeland A."/>
            <person name="Misra M."/>
            <person name="Glavina Del Rio T."/>
            <person name="Nolan M."/>
            <person name="Lucas S."/>
            <person name="Chen F."/>
            <person name="Tice H."/>
            <person name="Cheng J.F."/>
            <person name="Jando M."/>
            <person name="Schneider S."/>
            <person name="Bruce D."/>
            <person name="Goodwin L."/>
            <person name="Pitluck S."/>
            <person name="Liolios K."/>
            <person name="Mikhailova N."/>
            <person name="Pati A."/>
            <person name="Ivanova N."/>
            <person name="Mavromatis K."/>
            <person name="Chen A."/>
            <person name="Palaniappan K."/>
            <person name="Chertkov O."/>
            <person name="Land M."/>
            <person name="Hauser L."/>
            <person name="Chang Y.J."/>
            <person name="Jeffries C.D."/>
            <person name="Brettin T."/>
            <person name="Detter J.C."/>
            <person name="Han C."/>
            <person name="Rohde M."/>
            <person name="Goker M."/>
            <person name="Bristow J."/>
            <person name="Eisen J.A."/>
            <person name="Markowitz V."/>
            <person name="Hugenholtz P."/>
            <person name="Kyrpides N.C."/>
            <person name="Klenk H.P."/>
        </authorList>
    </citation>
    <scope>NUCLEOTIDE SEQUENCE [LARGE SCALE GENOMIC DNA]</scope>
    <source>
        <strain evidence="2">ATCC BAA-972 / CDC 1076 / CIP 108378 / DSM 44985 / JCM 13578</strain>
    </source>
</reference>
<organism evidence="1 2">
    <name type="scientific">Segniliparus rotundus (strain ATCC BAA-972 / CDC 1076 / CIP 108378 / DSM 44985 / JCM 13578)</name>
    <dbReference type="NCBI Taxonomy" id="640132"/>
    <lineage>
        <taxon>Bacteria</taxon>
        <taxon>Bacillati</taxon>
        <taxon>Actinomycetota</taxon>
        <taxon>Actinomycetes</taxon>
        <taxon>Mycobacteriales</taxon>
        <taxon>Segniliparaceae</taxon>
        <taxon>Segniliparus</taxon>
    </lineage>
</organism>
<dbReference type="Proteomes" id="UP000002247">
    <property type="component" value="Chromosome"/>
</dbReference>
<dbReference type="EMBL" id="CP001958">
    <property type="protein sequence ID" value="ADG98489.1"/>
    <property type="molecule type" value="Genomic_DNA"/>
</dbReference>